<accession>A0ABQ4QTJ9</accession>
<proteinExistence type="predicted"/>
<evidence type="ECO:0000256" key="1">
    <source>
        <dbReference type="SAM" id="SignalP"/>
    </source>
</evidence>
<evidence type="ECO:0008006" key="4">
    <source>
        <dbReference type="Google" id="ProtNLM"/>
    </source>
</evidence>
<keyword evidence="3" id="KW-1185">Reference proteome</keyword>
<feature type="chain" id="PRO_5046457298" description="3',5'-cyclic-nucleotide phosphodiesterase" evidence="1">
    <location>
        <begin position="30"/>
        <end position="96"/>
    </location>
</feature>
<reference evidence="2" key="1">
    <citation type="journal article" date="2021" name="Front. Microbiol.">
        <title>Comprehensive Comparative Genomics and Phenotyping of Methylobacterium Species.</title>
        <authorList>
            <person name="Alessa O."/>
            <person name="Ogura Y."/>
            <person name="Fujitani Y."/>
            <person name="Takami H."/>
            <person name="Hayashi T."/>
            <person name="Sahin N."/>
            <person name="Tani A."/>
        </authorList>
    </citation>
    <scope>NUCLEOTIDE SEQUENCE</scope>
    <source>
        <strain evidence="2">KCTC 52305</strain>
    </source>
</reference>
<feature type="signal peptide" evidence="1">
    <location>
        <begin position="1"/>
        <end position="29"/>
    </location>
</feature>
<keyword evidence="1" id="KW-0732">Signal</keyword>
<protein>
    <recommendedName>
        <fullName evidence="4">3',5'-cyclic-nucleotide phosphodiesterase</fullName>
    </recommendedName>
</protein>
<dbReference type="Proteomes" id="UP001055167">
    <property type="component" value="Unassembled WGS sequence"/>
</dbReference>
<reference evidence="2" key="2">
    <citation type="submission" date="2021-08" db="EMBL/GenBank/DDBJ databases">
        <authorList>
            <person name="Tani A."/>
            <person name="Ola A."/>
            <person name="Ogura Y."/>
            <person name="Katsura K."/>
            <person name="Hayashi T."/>
        </authorList>
    </citation>
    <scope>NUCLEOTIDE SEQUENCE</scope>
    <source>
        <strain evidence="2">KCTC 52305</strain>
    </source>
</reference>
<sequence length="96" mass="10289">MEDGYLHRMRSLHRSLILAALLAPTSLWADDPRVGPAEQALRAACVGDYRRLCTRTGSNAAAIEACFREASGQVSPSCQAAISEFGLGARAERAAR</sequence>
<dbReference type="EMBL" id="BPQH01000003">
    <property type="protein sequence ID" value="GJD48653.1"/>
    <property type="molecule type" value="Genomic_DNA"/>
</dbReference>
<evidence type="ECO:0000313" key="3">
    <source>
        <dbReference type="Proteomes" id="UP001055167"/>
    </source>
</evidence>
<comment type="caution">
    <text evidence="2">The sequence shown here is derived from an EMBL/GenBank/DDBJ whole genome shotgun (WGS) entry which is preliminary data.</text>
</comment>
<evidence type="ECO:0000313" key="2">
    <source>
        <dbReference type="EMBL" id="GJD48653.1"/>
    </source>
</evidence>
<organism evidence="2 3">
    <name type="scientific">Methylobacterium crusticola</name>
    <dbReference type="NCBI Taxonomy" id="1697972"/>
    <lineage>
        <taxon>Bacteria</taxon>
        <taxon>Pseudomonadati</taxon>
        <taxon>Pseudomonadota</taxon>
        <taxon>Alphaproteobacteria</taxon>
        <taxon>Hyphomicrobiales</taxon>
        <taxon>Methylobacteriaceae</taxon>
        <taxon>Methylobacterium</taxon>
    </lineage>
</organism>
<gene>
    <name evidence="2" type="ORF">OPKNFCMD_1376</name>
</gene>
<name>A0ABQ4QTJ9_9HYPH</name>